<dbReference type="Proteomes" id="UP000249633">
    <property type="component" value="Unassembled WGS sequence"/>
</dbReference>
<dbReference type="Gene3D" id="3.30.750.140">
    <property type="match status" value="1"/>
</dbReference>
<feature type="compositionally biased region" description="Pro residues" evidence="1">
    <location>
        <begin position="44"/>
        <end position="55"/>
    </location>
</feature>
<protein>
    <recommendedName>
        <fullName evidence="2">Flagellar hook-length control protein-like C-terminal domain-containing protein</fullName>
    </recommendedName>
</protein>
<accession>A0A2W5FZE1</accession>
<comment type="caution">
    <text evidence="3">The sequence shown here is derived from an EMBL/GenBank/DDBJ whole genome shotgun (WGS) entry which is preliminary data.</text>
</comment>
<dbReference type="InterPro" id="IPR021136">
    <property type="entry name" value="Flagellar_hook_control-like_C"/>
</dbReference>
<name>A0A2W5FZE1_9BURK</name>
<feature type="region of interest" description="Disordered" evidence="1">
    <location>
        <begin position="1"/>
        <end position="239"/>
    </location>
</feature>
<reference evidence="3 4" key="1">
    <citation type="submission" date="2017-08" db="EMBL/GenBank/DDBJ databases">
        <title>Infants hospitalized years apart are colonized by the same room-sourced microbial strains.</title>
        <authorList>
            <person name="Brooks B."/>
            <person name="Olm M.R."/>
            <person name="Firek B.A."/>
            <person name="Baker R."/>
            <person name="Thomas B.C."/>
            <person name="Morowitz M.J."/>
            <person name="Banfield J.F."/>
        </authorList>
    </citation>
    <scope>NUCLEOTIDE SEQUENCE [LARGE SCALE GENOMIC DNA]</scope>
    <source>
        <strain evidence="3">S2_012_000_R2_81</strain>
    </source>
</reference>
<feature type="region of interest" description="Disordered" evidence="1">
    <location>
        <begin position="373"/>
        <end position="408"/>
    </location>
</feature>
<dbReference type="AlphaFoldDB" id="A0A2W5FZE1"/>
<dbReference type="EMBL" id="QFOD01000003">
    <property type="protein sequence ID" value="PZP35009.1"/>
    <property type="molecule type" value="Genomic_DNA"/>
</dbReference>
<dbReference type="PANTHER" id="PTHR37533">
    <property type="entry name" value="FLAGELLAR HOOK-LENGTH CONTROL PROTEIN"/>
    <property type="match status" value="1"/>
</dbReference>
<dbReference type="InterPro" id="IPR052563">
    <property type="entry name" value="FliK"/>
</dbReference>
<feature type="compositionally biased region" description="Polar residues" evidence="1">
    <location>
        <begin position="1"/>
        <end position="20"/>
    </location>
</feature>
<evidence type="ECO:0000259" key="2">
    <source>
        <dbReference type="Pfam" id="PF02120"/>
    </source>
</evidence>
<feature type="compositionally biased region" description="Polar residues" evidence="1">
    <location>
        <begin position="60"/>
        <end position="73"/>
    </location>
</feature>
<evidence type="ECO:0000313" key="4">
    <source>
        <dbReference type="Proteomes" id="UP000249633"/>
    </source>
</evidence>
<evidence type="ECO:0000256" key="1">
    <source>
        <dbReference type="SAM" id="MobiDB-lite"/>
    </source>
</evidence>
<feature type="compositionally biased region" description="Basic and acidic residues" evidence="1">
    <location>
        <begin position="109"/>
        <end position="128"/>
    </location>
</feature>
<feature type="domain" description="Flagellar hook-length control protein-like C-terminal" evidence="2">
    <location>
        <begin position="296"/>
        <end position="377"/>
    </location>
</feature>
<dbReference type="CDD" id="cd17470">
    <property type="entry name" value="T3SS_Flik_C"/>
    <property type="match status" value="1"/>
</dbReference>
<gene>
    <name evidence="3" type="ORF">DI603_03775</name>
</gene>
<feature type="compositionally biased region" description="Low complexity" evidence="1">
    <location>
        <begin position="188"/>
        <end position="207"/>
    </location>
</feature>
<organism evidence="3 4">
    <name type="scientific">Roseateles depolymerans</name>
    <dbReference type="NCBI Taxonomy" id="76731"/>
    <lineage>
        <taxon>Bacteria</taxon>
        <taxon>Pseudomonadati</taxon>
        <taxon>Pseudomonadota</taxon>
        <taxon>Betaproteobacteria</taxon>
        <taxon>Burkholderiales</taxon>
        <taxon>Sphaerotilaceae</taxon>
        <taxon>Roseateles</taxon>
    </lineage>
</organism>
<sequence length="422" mass="41772">MFASAPLSTQPTLLPTSGLPSSPAPVRSDDASFAKLLSASTPAAPAPSPAAPAPQPAQAGNTPRTDSKSNQPPRKSADSAGKTPEAPKPAESGQDERKAVEAKTAGQDKTTDDGSSKELTEESQDGTRDLSSLLGLNGDANARPELTAGALAHRSIAQAGDDPSTDQPADDRSASQGGRTEGAARSGRGAQDALASRAAQRAADAGDTPTAQAQKADAGRSFADQLRDAGQAPLRTATQPLAAATGTPAVADAALAAQQAASPLAGSGAGSDATPATGRVQAPVNSAGFSAELGARVSVLAADGVQQAELQLNPADMGPVLVQIVVDGAQAQVSFHAAQADTRQALEQSLPDLAAALQGSGLTLSGGGVFQQQAREQGDGGGGAGQGPRNAERSGSSDAVAATSAPLPSAATRRVRLLDTFA</sequence>
<feature type="compositionally biased region" description="Low complexity" evidence="1">
    <location>
        <begin position="399"/>
        <end position="408"/>
    </location>
</feature>
<evidence type="ECO:0000313" key="3">
    <source>
        <dbReference type="EMBL" id="PZP35009.1"/>
    </source>
</evidence>
<dbReference type="PANTHER" id="PTHR37533:SF2">
    <property type="entry name" value="FLAGELLAR HOOK-LENGTH CONTROL PROTEIN"/>
    <property type="match status" value="1"/>
</dbReference>
<proteinExistence type="predicted"/>
<dbReference type="InterPro" id="IPR038610">
    <property type="entry name" value="FliK-like_C_sf"/>
</dbReference>
<dbReference type="Pfam" id="PF02120">
    <property type="entry name" value="Flg_hook"/>
    <property type="match status" value="1"/>
</dbReference>